<keyword evidence="3" id="KW-0805">Transcription regulation</keyword>
<organism evidence="9 10">
    <name type="scientific">Ditylenchus dipsaci</name>
    <dbReference type="NCBI Taxonomy" id="166011"/>
    <lineage>
        <taxon>Eukaryota</taxon>
        <taxon>Metazoa</taxon>
        <taxon>Ecdysozoa</taxon>
        <taxon>Nematoda</taxon>
        <taxon>Chromadorea</taxon>
        <taxon>Rhabditida</taxon>
        <taxon>Tylenchina</taxon>
        <taxon>Tylenchomorpha</taxon>
        <taxon>Sphaerularioidea</taxon>
        <taxon>Anguinidae</taxon>
        <taxon>Anguininae</taxon>
        <taxon>Ditylenchus</taxon>
    </lineage>
</organism>
<dbReference type="GO" id="GO:0003677">
    <property type="term" value="F:DNA binding"/>
    <property type="evidence" value="ECO:0007669"/>
    <property type="project" value="UniProtKB-KW"/>
</dbReference>
<keyword evidence="5" id="KW-0804">Transcription</keyword>
<dbReference type="GO" id="GO:0005634">
    <property type="term" value="C:nucleus"/>
    <property type="evidence" value="ECO:0007669"/>
    <property type="project" value="UniProtKB-SubCell"/>
</dbReference>
<evidence type="ECO:0000313" key="10">
    <source>
        <dbReference type="WBParaSite" id="jg6979"/>
    </source>
</evidence>
<dbReference type="Proteomes" id="UP000887574">
    <property type="component" value="Unplaced"/>
</dbReference>
<evidence type="ECO:0000256" key="2">
    <source>
        <dbReference type="ARBA" id="ARBA00009001"/>
    </source>
</evidence>
<feature type="region of interest" description="Disordered" evidence="7">
    <location>
        <begin position="29"/>
        <end position="126"/>
    </location>
</feature>
<dbReference type="InterPro" id="IPR045125">
    <property type="entry name" value="Sub1/Tcp4-like"/>
</dbReference>
<evidence type="ECO:0000313" key="9">
    <source>
        <dbReference type="Proteomes" id="UP000887574"/>
    </source>
</evidence>
<evidence type="ECO:0000259" key="8">
    <source>
        <dbReference type="Pfam" id="PF02229"/>
    </source>
</evidence>
<proteinExistence type="inferred from homology"/>
<evidence type="ECO:0000256" key="3">
    <source>
        <dbReference type="ARBA" id="ARBA00023015"/>
    </source>
</evidence>
<dbReference type="GO" id="GO:0060261">
    <property type="term" value="P:positive regulation of transcription initiation by RNA polymerase II"/>
    <property type="evidence" value="ECO:0007669"/>
    <property type="project" value="InterPro"/>
</dbReference>
<dbReference type="SUPFAM" id="SSF54447">
    <property type="entry name" value="ssDNA-binding transcriptional regulator domain"/>
    <property type="match status" value="1"/>
</dbReference>
<keyword evidence="4" id="KW-0238">DNA-binding</keyword>
<evidence type="ECO:0000256" key="4">
    <source>
        <dbReference type="ARBA" id="ARBA00023125"/>
    </source>
</evidence>
<evidence type="ECO:0000256" key="5">
    <source>
        <dbReference type="ARBA" id="ARBA00023163"/>
    </source>
</evidence>
<comment type="subcellular location">
    <subcellularLocation>
        <location evidence="1">Nucleus</location>
    </subcellularLocation>
</comment>
<dbReference type="WBParaSite" id="jg6979">
    <property type="protein sequence ID" value="jg6979"/>
    <property type="gene ID" value="jg6979"/>
</dbReference>
<evidence type="ECO:0000256" key="6">
    <source>
        <dbReference type="ARBA" id="ARBA00023242"/>
    </source>
</evidence>
<accession>A0A915EKW9</accession>
<keyword evidence="6" id="KW-0539">Nucleus</keyword>
<dbReference type="InterPro" id="IPR009044">
    <property type="entry name" value="ssDNA-bd_transcriptional_reg"/>
</dbReference>
<dbReference type="Gene3D" id="2.30.31.10">
    <property type="entry name" value="Transcriptional Coactivator Pc4, Chain A"/>
    <property type="match status" value="1"/>
</dbReference>
<evidence type="ECO:0000256" key="1">
    <source>
        <dbReference type="ARBA" id="ARBA00004123"/>
    </source>
</evidence>
<protein>
    <submittedName>
        <fullName evidence="10">Transcriptional coactivator p15 (PC4) C-terminal domain-containing protein</fullName>
    </submittedName>
</protein>
<name>A0A915EKW9_9BILA</name>
<dbReference type="InterPro" id="IPR003173">
    <property type="entry name" value="PC4_C"/>
</dbReference>
<dbReference type="GO" id="GO:0003713">
    <property type="term" value="F:transcription coactivator activity"/>
    <property type="evidence" value="ECO:0007669"/>
    <property type="project" value="InterPro"/>
</dbReference>
<dbReference type="PANTHER" id="PTHR13215">
    <property type="entry name" value="RNA POLYMERASE II TRANSCRIPTIONAL COACTIVATOR"/>
    <property type="match status" value="1"/>
</dbReference>
<comment type="similarity">
    <text evidence="2">Belongs to the transcriptional coactivator PC4 family.</text>
</comment>
<keyword evidence="9" id="KW-1185">Reference proteome</keyword>
<feature type="domain" description="Transcriptional coactivator p15 (PC4) C-terminal" evidence="8">
    <location>
        <begin position="131"/>
        <end position="179"/>
    </location>
</feature>
<sequence length="205" mass="22706">MGWSCFSSRPQTASSLFSKSLRKQFDHVVMSSDESSNAPDVKPTKKAAAKKNAGAKELKAKGKKRAPVESESDDVDDIAHESSGSDGDGQMASKKKQKSGVPKQQEKSSSAPKKSKQYVKSAEGEDMVEFGPKRFASVTEFKGSKMVNIREYYEKNGQLLPGKKGISMKLDQWKQFKSIIPDVDELIKKMMTEEPNSYRPEKISS</sequence>
<dbReference type="AlphaFoldDB" id="A0A915EKW9"/>
<dbReference type="Pfam" id="PF02229">
    <property type="entry name" value="PC4"/>
    <property type="match status" value="1"/>
</dbReference>
<reference evidence="10" key="1">
    <citation type="submission" date="2022-11" db="UniProtKB">
        <authorList>
            <consortium name="WormBaseParasite"/>
        </authorList>
    </citation>
    <scope>IDENTIFICATION</scope>
</reference>
<evidence type="ECO:0000256" key="7">
    <source>
        <dbReference type="SAM" id="MobiDB-lite"/>
    </source>
</evidence>